<gene>
    <name evidence="3" type="ORF">BSTOLATCC_MIC44151</name>
</gene>
<dbReference type="SUPFAM" id="SSF53850">
    <property type="entry name" value="Periplasmic binding protein-like II"/>
    <property type="match status" value="1"/>
</dbReference>
<accession>A0AAU9JPL2</accession>
<reference evidence="3" key="1">
    <citation type="submission" date="2021-09" db="EMBL/GenBank/DDBJ databases">
        <authorList>
            <consortium name="AG Swart"/>
            <person name="Singh M."/>
            <person name="Singh A."/>
            <person name="Seah K."/>
            <person name="Emmerich C."/>
        </authorList>
    </citation>
    <scope>NUCLEOTIDE SEQUENCE</scope>
    <source>
        <strain evidence="3">ATCC30299</strain>
    </source>
</reference>
<protein>
    <submittedName>
        <fullName evidence="3">Uncharacterized protein</fullName>
    </submittedName>
</protein>
<dbReference type="AlphaFoldDB" id="A0AAU9JPL2"/>
<evidence type="ECO:0000313" key="4">
    <source>
        <dbReference type="Proteomes" id="UP001162131"/>
    </source>
</evidence>
<keyword evidence="1" id="KW-0472">Membrane</keyword>
<feature type="signal peptide" evidence="2">
    <location>
        <begin position="1"/>
        <end position="23"/>
    </location>
</feature>
<sequence>MNIIWITLLAYAYGTFIIGVSNANPFASCGNTFFGYEVDIVREALTISGWTYGTDYVFACSDSGQNATVGRQLISSSGMGDGYTYSLPTYNGQLSILIYQDRHFNTLSTLTVFSTWLWLSFVLTAGVVGLLIWFMESTEKSNVILITKEFLNSQWITFQGLFFSTTRRLSARSNWVLMWTFWGLVYAFTALFIATCVYQAILVYRPITYPEKLNGKRYLTSTTYLSFTSHYSGYHTEQEISLDDYDQQIKLLKNKEIDAIIFEREVLKKIAATNCDYQVVGDPFISILYAVKIEPGTDSSLKAALDNGITLLMETANLQTIKETYTSVSDPCAISNDPNAISLYSFGELWITIGVSVVFVFLLRSFLKKNELSRERRKHIEEVKTLMSRPETKILRVTEKQVRESEIEMTKLLHDIEKSLKRQNSLQSQMTNMLRHREILLK</sequence>
<evidence type="ECO:0000256" key="1">
    <source>
        <dbReference type="SAM" id="Phobius"/>
    </source>
</evidence>
<dbReference type="PANTHER" id="PTHR18966">
    <property type="entry name" value="IONOTROPIC GLUTAMATE RECEPTOR"/>
    <property type="match status" value="1"/>
</dbReference>
<feature type="chain" id="PRO_5043437505" evidence="2">
    <location>
        <begin position="24"/>
        <end position="442"/>
    </location>
</feature>
<organism evidence="3 4">
    <name type="scientific">Blepharisma stoltei</name>
    <dbReference type="NCBI Taxonomy" id="1481888"/>
    <lineage>
        <taxon>Eukaryota</taxon>
        <taxon>Sar</taxon>
        <taxon>Alveolata</taxon>
        <taxon>Ciliophora</taxon>
        <taxon>Postciliodesmatophora</taxon>
        <taxon>Heterotrichea</taxon>
        <taxon>Heterotrichida</taxon>
        <taxon>Blepharismidae</taxon>
        <taxon>Blepharisma</taxon>
    </lineage>
</organism>
<dbReference type="Gene3D" id="3.40.190.10">
    <property type="entry name" value="Periplasmic binding protein-like II"/>
    <property type="match status" value="2"/>
</dbReference>
<evidence type="ECO:0000313" key="3">
    <source>
        <dbReference type="EMBL" id="CAG9327516.1"/>
    </source>
</evidence>
<dbReference type="EMBL" id="CAJZBQ010000044">
    <property type="protein sequence ID" value="CAG9327516.1"/>
    <property type="molecule type" value="Genomic_DNA"/>
</dbReference>
<proteinExistence type="predicted"/>
<feature type="transmembrane region" description="Helical" evidence="1">
    <location>
        <begin position="349"/>
        <end position="367"/>
    </location>
</feature>
<feature type="transmembrane region" description="Helical" evidence="1">
    <location>
        <begin position="116"/>
        <end position="135"/>
    </location>
</feature>
<comment type="caution">
    <text evidence="3">The sequence shown here is derived from an EMBL/GenBank/DDBJ whole genome shotgun (WGS) entry which is preliminary data.</text>
</comment>
<keyword evidence="1" id="KW-0812">Transmembrane</keyword>
<dbReference type="InterPro" id="IPR015683">
    <property type="entry name" value="Ionotropic_Glu_rcpt"/>
</dbReference>
<feature type="transmembrane region" description="Helical" evidence="1">
    <location>
        <begin position="176"/>
        <end position="201"/>
    </location>
</feature>
<keyword evidence="2" id="KW-0732">Signal</keyword>
<evidence type="ECO:0000256" key="2">
    <source>
        <dbReference type="SAM" id="SignalP"/>
    </source>
</evidence>
<keyword evidence="1" id="KW-1133">Transmembrane helix</keyword>
<keyword evidence="4" id="KW-1185">Reference proteome</keyword>
<name>A0AAU9JPL2_9CILI</name>
<dbReference type="Proteomes" id="UP001162131">
    <property type="component" value="Unassembled WGS sequence"/>
</dbReference>